<accession>X1CQ36</accession>
<name>X1CQ36_9ZZZZ</name>
<gene>
    <name evidence="1" type="ORF">S01H4_61390</name>
</gene>
<evidence type="ECO:0000313" key="1">
    <source>
        <dbReference type="EMBL" id="GAH10476.1"/>
    </source>
</evidence>
<protein>
    <submittedName>
        <fullName evidence="1">Uncharacterized protein</fullName>
    </submittedName>
</protein>
<reference evidence="1" key="1">
    <citation type="journal article" date="2014" name="Front. Microbiol.">
        <title>High frequency of phylogenetically diverse reductive dehalogenase-homologous genes in deep subseafloor sedimentary metagenomes.</title>
        <authorList>
            <person name="Kawai M."/>
            <person name="Futagami T."/>
            <person name="Toyoda A."/>
            <person name="Takaki Y."/>
            <person name="Nishi S."/>
            <person name="Hori S."/>
            <person name="Arai W."/>
            <person name="Tsubouchi T."/>
            <person name="Morono Y."/>
            <person name="Uchiyama I."/>
            <person name="Ito T."/>
            <person name="Fujiyama A."/>
            <person name="Inagaki F."/>
            <person name="Takami H."/>
        </authorList>
    </citation>
    <scope>NUCLEOTIDE SEQUENCE</scope>
    <source>
        <strain evidence="1">Expedition CK06-06</strain>
    </source>
</reference>
<organism evidence="1">
    <name type="scientific">marine sediment metagenome</name>
    <dbReference type="NCBI Taxonomy" id="412755"/>
    <lineage>
        <taxon>unclassified sequences</taxon>
        <taxon>metagenomes</taxon>
        <taxon>ecological metagenomes</taxon>
    </lineage>
</organism>
<proteinExistence type="predicted"/>
<comment type="caution">
    <text evidence="1">The sequence shown here is derived from an EMBL/GenBank/DDBJ whole genome shotgun (WGS) entry which is preliminary data.</text>
</comment>
<dbReference type="AlphaFoldDB" id="X1CQ36"/>
<dbReference type="EMBL" id="BART01036389">
    <property type="protein sequence ID" value="GAH10476.1"/>
    <property type="molecule type" value="Genomic_DNA"/>
</dbReference>
<sequence length="48" mass="5084">MVLIVVVPLVVMTLIGLSFPEGTVLDYIAPALLATMAHQGKVEAGYEL</sequence>